<reference evidence="1 2" key="1">
    <citation type="submission" date="2007-08" db="EMBL/GenBank/DDBJ databases">
        <title>Draft genome sequence of Clostridium leptum (DSM 753).</title>
        <authorList>
            <person name="Sudarsanam P."/>
            <person name="Ley R."/>
            <person name="Guruge J."/>
            <person name="Turnbaugh P.J."/>
            <person name="Mahowald M."/>
            <person name="Liep D."/>
            <person name="Gordon J."/>
        </authorList>
    </citation>
    <scope>NUCLEOTIDE SEQUENCE [LARGE SCALE GENOMIC DNA]</scope>
    <source>
        <strain evidence="1 2">DSM 753</strain>
    </source>
</reference>
<evidence type="ECO:0000313" key="2">
    <source>
        <dbReference type="Proteomes" id="UP000003490"/>
    </source>
</evidence>
<reference evidence="1 2" key="2">
    <citation type="submission" date="2007-08" db="EMBL/GenBank/DDBJ databases">
        <authorList>
            <person name="Fulton L."/>
            <person name="Clifton S."/>
            <person name="Fulton B."/>
            <person name="Xu J."/>
            <person name="Minx P."/>
            <person name="Pepin K.H."/>
            <person name="Johnson M."/>
            <person name="Thiruvilangam P."/>
            <person name="Bhonagiri V."/>
            <person name="Nash W.E."/>
            <person name="Wang C."/>
            <person name="Mardis E.R."/>
            <person name="Wilson R.K."/>
        </authorList>
    </citation>
    <scope>NUCLEOTIDE SEQUENCE [LARGE SCALE GENOMIC DNA]</scope>
    <source>
        <strain evidence="1 2">DSM 753</strain>
    </source>
</reference>
<comment type="caution">
    <text evidence="1">The sequence shown here is derived from an EMBL/GenBank/DDBJ whole genome shotgun (WGS) entry which is preliminary data.</text>
</comment>
<dbReference type="HOGENOM" id="CLU_3364281_0_0_9"/>
<gene>
    <name evidence="1" type="ORF">CLOLEP_02950</name>
</gene>
<sequence>MTKEFFSEKGLGAYAEKVFRRLLKRGMDDIIKMAV</sequence>
<accession>A7VWI5</accession>
<dbReference type="Proteomes" id="UP000003490">
    <property type="component" value="Unassembled WGS sequence"/>
</dbReference>
<name>A7VWI5_9FIRM</name>
<organism evidence="1 2">
    <name type="scientific">[Clostridium] leptum DSM 753</name>
    <dbReference type="NCBI Taxonomy" id="428125"/>
    <lineage>
        <taxon>Bacteria</taxon>
        <taxon>Bacillati</taxon>
        <taxon>Bacillota</taxon>
        <taxon>Clostridia</taxon>
        <taxon>Eubacteriales</taxon>
        <taxon>Oscillospiraceae</taxon>
        <taxon>Oscillospiraceae incertae sedis</taxon>
    </lineage>
</organism>
<dbReference type="AlphaFoldDB" id="A7VWI5"/>
<dbReference type="EMBL" id="ABCB02000020">
    <property type="protein sequence ID" value="EDO60132.1"/>
    <property type="molecule type" value="Genomic_DNA"/>
</dbReference>
<protein>
    <submittedName>
        <fullName evidence="1">Uncharacterized protein</fullName>
    </submittedName>
</protein>
<proteinExistence type="predicted"/>
<evidence type="ECO:0000313" key="1">
    <source>
        <dbReference type="EMBL" id="EDO60132.1"/>
    </source>
</evidence>